<proteinExistence type="predicted"/>
<evidence type="ECO:0000256" key="1">
    <source>
        <dbReference type="SAM" id="MobiDB-lite"/>
    </source>
</evidence>
<dbReference type="AlphaFoldDB" id="A0AAG5DKN3"/>
<protein>
    <submittedName>
        <fullName evidence="2">Uncharacterized protein</fullName>
    </submittedName>
</protein>
<reference evidence="2" key="1">
    <citation type="submission" date="2024-04" db="UniProtKB">
        <authorList>
            <consortium name="EnsemblMetazoa"/>
        </authorList>
    </citation>
    <scope>IDENTIFICATION</scope>
    <source>
        <strain evidence="2">EBRO</strain>
    </source>
</reference>
<sequence>LYKWCYCTNLEFEPEPCYDVLKGSPSIKDAASSHATKISSPFGGSTSVAGRDVSLSATILSSRITFSISALPRPCAPNRHTLALLISGSVMVTRFGGGFGELSIGSERSSAMPSHRMSASEPPVTVQ</sequence>
<evidence type="ECO:0000313" key="3">
    <source>
        <dbReference type="Proteomes" id="UP000075880"/>
    </source>
</evidence>
<dbReference type="Proteomes" id="UP000075880">
    <property type="component" value="Unassembled WGS sequence"/>
</dbReference>
<accession>A0AAG5DKN3</accession>
<keyword evidence="3" id="KW-1185">Reference proteome</keyword>
<evidence type="ECO:0000313" key="2">
    <source>
        <dbReference type="EnsemblMetazoa" id="ENSAATROPP011168"/>
    </source>
</evidence>
<name>A0AAG5DKN3_ANOAO</name>
<feature type="region of interest" description="Disordered" evidence="1">
    <location>
        <begin position="106"/>
        <end position="127"/>
    </location>
</feature>
<organism evidence="2 3">
    <name type="scientific">Anopheles atroparvus</name>
    <name type="common">European mosquito</name>
    <dbReference type="NCBI Taxonomy" id="41427"/>
    <lineage>
        <taxon>Eukaryota</taxon>
        <taxon>Metazoa</taxon>
        <taxon>Ecdysozoa</taxon>
        <taxon>Arthropoda</taxon>
        <taxon>Hexapoda</taxon>
        <taxon>Insecta</taxon>
        <taxon>Pterygota</taxon>
        <taxon>Neoptera</taxon>
        <taxon>Endopterygota</taxon>
        <taxon>Diptera</taxon>
        <taxon>Nematocera</taxon>
        <taxon>Culicoidea</taxon>
        <taxon>Culicidae</taxon>
        <taxon>Anophelinae</taxon>
        <taxon>Anopheles</taxon>
    </lineage>
</organism>
<dbReference type="EnsemblMetazoa" id="ENSAATROPT012309">
    <property type="protein sequence ID" value="ENSAATROPP011168"/>
    <property type="gene ID" value="ENSAATROPG010011"/>
</dbReference>